<name>A0A0A9CBS2_ARUDO</name>
<dbReference type="EMBL" id="GBRH01228943">
    <property type="protein sequence ID" value="JAD68952.1"/>
    <property type="molecule type" value="Transcribed_RNA"/>
</dbReference>
<protein>
    <submittedName>
        <fullName evidence="1">Uncharacterized protein</fullName>
    </submittedName>
</protein>
<sequence>MLCIYLVEMLSQVNITIRSLSIAWIGVLLKVKF</sequence>
<reference evidence="1" key="1">
    <citation type="submission" date="2014-09" db="EMBL/GenBank/DDBJ databases">
        <authorList>
            <person name="Magalhaes I.L.F."/>
            <person name="Oliveira U."/>
            <person name="Santos F.R."/>
            <person name="Vidigal T.H.D.A."/>
            <person name="Brescovit A.D."/>
            <person name="Santos A.J."/>
        </authorList>
    </citation>
    <scope>NUCLEOTIDE SEQUENCE</scope>
    <source>
        <tissue evidence="1">Shoot tissue taken approximately 20 cm above the soil surface</tissue>
    </source>
</reference>
<accession>A0A0A9CBS2</accession>
<evidence type="ECO:0000313" key="1">
    <source>
        <dbReference type="EMBL" id="JAD68952.1"/>
    </source>
</evidence>
<reference evidence="1" key="2">
    <citation type="journal article" date="2015" name="Data Brief">
        <title>Shoot transcriptome of the giant reed, Arundo donax.</title>
        <authorList>
            <person name="Barrero R.A."/>
            <person name="Guerrero F.D."/>
            <person name="Moolhuijzen P."/>
            <person name="Goolsby J.A."/>
            <person name="Tidwell J."/>
            <person name="Bellgard S.E."/>
            <person name="Bellgard M.I."/>
        </authorList>
    </citation>
    <scope>NUCLEOTIDE SEQUENCE</scope>
    <source>
        <tissue evidence="1">Shoot tissue taken approximately 20 cm above the soil surface</tissue>
    </source>
</reference>
<organism evidence="1">
    <name type="scientific">Arundo donax</name>
    <name type="common">Giant reed</name>
    <name type="synonym">Donax arundinaceus</name>
    <dbReference type="NCBI Taxonomy" id="35708"/>
    <lineage>
        <taxon>Eukaryota</taxon>
        <taxon>Viridiplantae</taxon>
        <taxon>Streptophyta</taxon>
        <taxon>Embryophyta</taxon>
        <taxon>Tracheophyta</taxon>
        <taxon>Spermatophyta</taxon>
        <taxon>Magnoliopsida</taxon>
        <taxon>Liliopsida</taxon>
        <taxon>Poales</taxon>
        <taxon>Poaceae</taxon>
        <taxon>PACMAD clade</taxon>
        <taxon>Arundinoideae</taxon>
        <taxon>Arundineae</taxon>
        <taxon>Arundo</taxon>
    </lineage>
</organism>
<dbReference type="AlphaFoldDB" id="A0A0A9CBS2"/>
<proteinExistence type="predicted"/>